<gene>
    <name evidence="1" type="ORF">MILVUS5_LOCUS3905</name>
</gene>
<dbReference type="Proteomes" id="UP001177021">
    <property type="component" value="Unassembled WGS sequence"/>
</dbReference>
<reference evidence="1" key="1">
    <citation type="submission" date="2023-10" db="EMBL/GenBank/DDBJ databases">
        <authorList>
            <person name="Rodriguez Cubillos JULIANA M."/>
            <person name="De Vega J."/>
        </authorList>
    </citation>
    <scope>NUCLEOTIDE SEQUENCE</scope>
</reference>
<evidence type="ECO:0000313" key="2">
    <source>
        <dbReference type="Proteomes" id="UP001177021"/>
    </source>
</evidence>
<accession>A0ACB0ILM6</accession>
<dbReference type="EMBL" id="CASHSV030000001">
    <property type="protein sequence ID" value="CAJ2632648.1"/>
    <property type="molecule type" value="Genomic_DNA"/>
</dbReference>
<keyword evidence="2" id="KW-1185">Reference proteome</keyword>
<protein>
    <submittedName>
        <fullName evidence="1">Uncharacterized protein</fullName>
    </submittedName>
</protein>
<organism evidence="1 2">
    <name type="scientific">Trifolium pratense</name>
    <name type="common">Red clover</name>
    <dbReference type="NCBI Taxonomy" id="57577"/>
    <lineage>
        <taxon>Eukaryota</taxon>
        <taxon>Viridiplantae</taxon>
        <taxon>Streptophyta</taxon>
        <taxon>Embryophyta</taxon>
        <taxon>Tracheophyta</taxon>
        <taxon>Spermatophyta</taxon>
        <taxon>Magnoliopsida</taxon>
        <taxon>eudicotyledons</taxon>
        <taxon>Gunneridae</taxon>
        <taxon>Pentapetalae</taxon>
        <taxon>rosids</taxon>
        <taxon>fabids</taxon>
        <taxon>Fabales</taxon>
        <taxon>Fabaceae</taxon>
        <taxon>Papilionoideae</taxon>
        <taxon>50 kb inversion clade</taxon>
        <taxon>NPAAA clade</taxon>
        <taxon>Hologalegina</taxon>
        <taxon>IRL clade</taxon>
        <taxon>Trifolieae</taxon>
        <taxon>Trifolium</taxon>
    </lineage>
</organism>
<name>A0ACB0ILM6_TRIPR</name>
<evidence type="ECO:0000313" key="1">
    <source>
        <dbReference type="EMBL" id="CAJ2632648.1"/>
    </source>
</evidence>
<sequence>MWGYCVEGKHRILVYEYMENGSLAETLLSKTNILDWSKRYDIALRISRVLAYLHEECLEWILHCDIKPQNILLDSNFQPKLADFGLSKLKSRNNLNNDSEFSMIRGTRGYMAPEWILNLPITSKVDVYSYGIVVLEMITGKSSTMMNIEGDDGEVAYNGWLITWVREKRRSSGTCWVEEITDPSMVNNCDLSKMEVLARVALNCVEENRDIRPTMSQVVEMIQSNDKDVE</sequence>
<comment type="caution">
    <text evidence="1">The sequence shown here is derived from an EMBL/GenBank/DDBJ whole genome shotgun (WGS) entry which is preliminary data.</text>
</comment>
<proteinExistence type="predicted"/>